<dbReference type="InterPro" id="IPR027381">
    <property type="entry name" value="LytR/CpsA/Psr_C"/>
</dbReference>
<dbReference type="EMBL" id="JAVDQF010000001">
    <property type="protein sequence ID" value="MDR6269404.1"/>
    <property type="molecule type" value="Genomic_DNA"/>
</dbReference>
<dbReference type="RefSeq" id="WP_309797707.1">
    <property type="nucleotide sequence ID" value="NZ_BAAAHY010000005.1"/>
</dbReference>
<protein>
    <recommendedName>
        <fullName evidence="3">LytR/CpsA/Psr regulator C-terminal domain-containing protein</fullName>
    </recommendedName>
</protein>
<gene>
    <name evidence="4" type="ORF">JOE69_001642</name>
</gene>
<evidence type="ECO:0000256" key="1">
    <source>
        <dbReference type="SAM" id="MobiDB-lite"/>
    </source>
</evidence>
<dbReference type="Pfam" id="PF13399">
    <property type="entry name" value="LytR_C"/>
    <property type="match status" value="1"/>
</dbReference>
<feature type="compositionally biased region" description="Basic and acidic residues" evidence="1">
    <location>
        <begin position="19"/>
        <end position="49"/>
    </location>
</feature>
<keyword evidence="5" id="KW-1185">Reference proteome</keyword>
<feature type="transmembrane region" description="Helical" evidence="2">
    <location>
        <begin position="90"/>
        <end position="113"/>
    </location>
</feature>
<comment type="caution">
    <text evidence="4">The sequence shown here is derived from an EMBL/GenBank/DDBJ whole genome shotgun (WGS) entry which is preliminary data.</text>
</comment>
<proteinExistence type="predicted"/>
<evidence type="ECO:0000259" key="3">
    <source>
        <dbReference type="Pfam" id="PF13399"/>
    </source>
</evidence>
<name>A0ABU1JAF9_9MICC</name>
<dbReference type="Gene3D" id="3.30.70.2390">
    <property type="match status" value="1"/>
</dbReference>
<evidence type="ECO:0000313" key="5">
    <source>
        <dbReference type="Proteomes" id="UP001185069"/>
    </source>
</evidence>
<dbReference type="Proteomes" id="UP001185069">
    <property type="component" value="Unassembled WGS sequence"/>
</dbReference>
<evidence type="ECO:0000256" key="2">
    <source>
        <dbReference type="SAM" id="Phobius"/>
    </source>
</evidence>
<keyword evidence="2" id="KW-1133">Transmembrane helix</keyword>
<sequence length="258" mass="27989">MTEPEGPRIPPKPPLPPRELQRERARQARRQELEEKRRLKAEERSRLEREEAEGLAYHGHHVVDREELDAVFEEPTAEQVKVRRRWTHGIILSLLGGIVVIALTLAFLVWTGVLRFPQAAPASPTTSAAADPNCPADNFDYPANIGITVNIYNTTTRAGLAGGLATELKARGYQVNTVGDKTISTTSAGVVVSGLMGESAAFNLQRNIPGLEFRRDDRADASVDVYLAAGYQAPIPADKVDSTPGKISCAKPSATSGN</sequence>
<feature type="region of interest" description="Disordered" evidence="1">
    <location>
        <begin position="239"/>
        <end position="258"/>
    </location>
</feature>
<evidence type="ECO:0000313" key="4">
    <source>
        <dbReference type="EMBL" id="MDR6269404.1"/>
    </source>
</evidence>
<keyword evidence="2" id="KW-0472">Membrane</keyword>
<feature type="compositionally biased region" description="Pro residues" evidence="1">
    <location>
        <begin position="7"/>
        <end position="17"/>
    </location>
</feature>
<feature type="region of interest" description="Disordered" evidence="1">
    <location>
        <begin position="1"/>
        <end position="51"/>
    </location>
</feature>
<reference evidence="4 5" key="1">
    <citation type="submission" date="2023-07" db="EMBL/GenBank/DDBJ databases">
        <title>Sequencing the genomes of 1000 actinobacteria strains.</title>
        <authorList>
            <person name="Klenk H.-P."/>
        </authorList>
    </citation>
    <scope>NUCLEOTIDE SEQUENCE [LARGE SCALE GENOMIC DNA]</scope>
    <source>
        <strain evidence="4 5">DSM 14555</strain>
    </source>
</reference>
<keyword evidence="2" id="KW-0812">Transmembrane</keyword>
<accession>A0ABU1JAF9</accession>
<feature type="domain" description="LytR/CpsA/Psr regulator C-terminal" evidence="3">
    <location>
        <begin position="147"/>
        <end position="231"/>
    </location>
</feature>
<organism evidence="4 5">
    <name type="scientific">Arthrobacter russicus</name>
    <dbReference type="NCBI Taxonomy" id="172040"/>
    <lineage>
        <taxon>Bacteria</taxon>
        <taxon>Bacillati</taxon>
        <taxon>Actinomycetota</taxon>
        <taxon>Actinomycetes</taxon>
        <taxon>Micrococcales</taxon>
        <taxon>Micrococcaceae</taxon>
        <taxon>Arthrobacter</taxon>
    </lineage>
</organism>